<dbReference type="Gene3D" id="3.90.1150.10">
    <property type="entry name" value="Aspartate Aminotransferase, domain 1"/>
    <property type="match status" value="1"/>
</dbReference>
<organism evidence="8 9">
    <name type="scientific">[Mycobacterium] nativiensis</name>
    <dbReference type="NCBI Taxonomy" id="2855503"/>
    <lineage>
        <taxon>Bacteria</taxon>
        <taxon>Bacillati</taxon>
        <taxon>Actinomycetota</taxon>
        <taxon>Actinomycetes</taxon>
        <taxon>Mycobacteriales</taxon>
        <taxon>Mycobacteriaceae</taxon>
        <taxon>Mycolicibacter</taxon>
    </lineage>
</organism>
<evidence type="ECO:0000256" key="2">
    <source>
        <dbReference type="ARBA" id="ARBA00022576"/>
    </source>
</evidence>
<evidence type="ECO:0000256" key="3">
    <source>
        <dbReference type="ARBA" id="ARBA00022679"/>
    </source>
</evidence>
<dbReference type="InterPro" id="IPR015422">
    <property type="entry name" value="PyrdxlP-dep_Trfase_small"/>
</dbReference>
<dbReference type="SUPFAM" id="SSF53383">
    <property type="entry name" value="PLP-dependent transferases"/>
    <property type="match status" value="1"/>
</dbReference>
<dbReference type="InterPro" id="IPR050106">
    <property type="entry name" value="HistidinolP_aminotransfase"/>
</dbReference>
<dbReference type="Proteomes" id="UP001298593">
    <property type="component" value="Unassembled WGS sequence"/>
</dbReference>
<evidence type="ECO:0000313" key="8">
    <source>
        <dbReference type="EMBL" id="MEB3032585.1"/>
    </source>
</evidence>
<dbReference type="Gene3D" id="3.40.640.10">
    <property type="entry name" value="Type I PLP-dependent aspartate aminotransferase-like (Major domain)"/>
    <property type="match status" value="1"/>
</dbReference>
<keyword evidence="3" id="KW-0808">Transferase</keyword>
<keyword evidence="4 5" id="KW-0663">Pyridoxal phosphate</keyword>
<evidence type="ECO:0000256" key="5">
    <source>
        <dbReference type="RuleBase" id="RU003693"/>
    </source>
</evidence>
<proteinExistence type="inferred from homology"/>
<dbReference type="CDD" id="cd00609">
    <property type="entry name" value="AAT_like"/>
    <property type="match status" value="1"/>
</dbReference>
<evidence type="ECO:0000313" key="9">
    <source>
        <dbReference type="Proteomes" id="UP001298593"/>
    </source>
</evidence>
<keyword evidence="2 8" id="KW-0032">Aminotransferase</keyword>
<gene>
    <name evidence="8" type="ORF">KV113_13570</name>
</gene>
<keyword evidence="9" id="KW-1185">Reference proteome</keyword>
<dbReference type="InterPro" id="IPR015424">
    <property type="entry name" value="PyrdxlP-dep_Trfase"/>
</dbReference>
<reference evidence="8 9" key="1">
    <citation type="submission" date="2023-12" db="EMBL/GenBank/DDBJ databases">
        <title>Description of new species of Mycobacterium terrae complex isolated from sewage at the Sao Paulo Zoological Park Foundation in Brazil.</title>
        <authorList>
            <person name="Romagnoli C.L."/>
            <person name="Conceicao E.C."/>
            <person name="Machado E."/>
            <person name="Barreto L.B.P.F."/>
            <person name="Sharma A."/>
            <person name="Silva N.M."/>
            <person name="Marques L.E."/>
            <person name="Juliana M.A."/>
            <person name="Lourenco M.C.S."/>
            <person name="Digiampietri L.A."/>
            <person name="Suffys P.N."/>
            <person name="Viana-Niero C."/>
        </authorList>
    </citation>
    <scope>NUCLEOTIDE SEQUENCE [LARGE SCALE GENOMIC DNA]</scope>
    <source>
        <strain evidence="8 9">MYC340</strain>
    </source>
</reference>
<dbReference type="InterPro" id="IPR004839">
    <property type="entry name" value="Aminotransferase_I/II_large"/>
</dbReference>
<feature type="domain" description="Aminotransferase class I/classII large" evidence="7">
    <location>
        <begin position="12"/>
        <end position="325"/>
    </location>
</feature>
<dbReference type="PANTHER" id="PTHR43643:SF3">
    <property type="entry name" value="HISTIDINOL-PHOSPHATE AMINOTRANSFERASE"/>
    <property type="match status" value="1"/>
</dbReference>
<evidence type="ECO:0000256" key="6">
    <source>
        <dbReference type="SAM" id="MobiDB-lite"/>
    </source>
</evidence>
<dbReference type="PANTHER" id="PTHR43643">
    <property type="entry name" value="HISTIDINOL-PHOSPHATE AMINOTRANSFERASE 2"/>
    <property type="match status" value="1"/>
</dbReference>
<name>A0ABU5Y111_9MYCO</name>
<comment type="similarity">
    <text evidence="5">Belongs to the class-II pyridoxal-phosphate-dependent aminotransferase family.</text>
</comment>
<dbReference type="InterPro" id="IPR001917">
    <property type="entry name" value="Aminotrans_II_pyridoxalP_BS"/>
</dbReference>
<dbReference type="PROSITE" id="PS00599">
    <property type="entry name" value="AA_TRANSFER_CLASS_2"/>
    <property type="match status" value="1"/>
</dbReference>
<evidence type="ECO:0000256" key="4">
    <source>
        <dbReference type="ARBA" id="ARBA00022898"/>
    </source>
</evidence>
<comment type="caution">
    <text evidence="8">The sequence shown here is derived from an EMBL/GenBank/DDBJ whole genome shotgun (WGS) entry which is preliminary data.</text>
</comment>
<dbReference type="EMBL" id="JAYJJU010000011">
    <property type="protein sequence ID" value="MEB3032585.1"/>
    <property type="molecule type" value="Genomic_DNA"/>
</dbReference>
<evidence type="ECO:0000256" key="1">
    <source>
        <dbReference type="ARBA" id="ARBA00001933"/>
    </source>
</evidence>
<dbReference type="Pfam" id="PF00155">
    <property type="entry name" value="Aminotran_1_2"/>
    <property type="match status" value="1"/>
</dbReference>
<dbReference type="InterPro" id="IPR015421">
    <property type="entry name" value="PyrdxlP-dep_Trfase_major"/>
</dbReference>
<comment type="cofactor">
    <cofactor evidence="1 5">
        <name>pyridoxal 5'-phosphate</name>
        <dbReference type="ChEBI" id="CHEBI:597326"/>
    </cofactor>
</comment>
<sequence length="369" mass="40108">MTPMSVAGDPFALSLNENPFPPLPAVSAALIQSIGAANRYPDFLPTRLRRLVADHARVPEETVMLGAGASGVTMQILHAMTRPGDRIVLSRPTFDGYPIFARMARLTTVEVPLDRYGHHDLTAMARAAASARVVVLCRPHNPTGTLESATDVERFLTDIPGDTIVLLDEAYREFVAPHQRLDVSELIGRFPNVVVLRTFSKAYGLAALRIGYGLAAPAPAALLWAMQIPFGIPTSCMVAVEASYDAEAQLRQRIEQITAERHHLQARLRSAGVYTTDSQANFVYLPAAGRPWREIFFGTGLQVRHYPDGAVRITIGTRTSTRMVLSAVERALSGPADARHVRTPRATVHTPGSRPVGSTAERWPAPALG</sequence>
<feature type="region of interest" description="Disordered" evidence="6">
    <location>
        <begin position="334"/>
        <end position="369"/>
    </location>
</feature>
<protein>
    <submittedName>
        <fullName evidence="8">Aminotransferase class I/II-fold pyridoxal phosphate-dependent enzyme</fullName>
    </submittedName>
</protein>
<dbReference type="GO" id="GO:0008483">
    <property type="term" value="F:transaminase activity"/>
    <property type="evidence" value="ECO:0007669"/>
    <property type="project" value="UniProtKB-KW"/>
</dbReference>
<dbReference type="RefSeq" id="WP_224975202.1">
    <property type="nucleotide sequence ID" value="NZ_JAYJJU010000011.1"/>
</dbReference>
<accession>A0ABU5Y111</accession>
<evidence type="ECO:0000259" key="7">
    <source>
        <dbReference type="Pfam" id="PF00155"/>
    </source>
</evidence>